<dbReference type="GO" id="GO:0005886">
    <property type="term" value="C:plasma membrane"/>
    <property type="evidence" value="ECO:0007669"/>
    <property type="project" value="UniProtKB-SubCell"/>
</dbReference>
<dbReference type="InterPro" id="IPR002656">
    <property type="entry name" value="Acyl_transf_3_dom"/>
</dbReference>
<feature type="transmembrane region" description="Helical" evidence="7">
    <location>
        <begin position="218"/>
        <end position="244"/>
    </location>
</feature>
<feature type="transmembrane region" description="Helical" evidence="7">
    <location>
        <begin position="49"/>
        <end position="70"/>
    </location>
</feature>
<dbReference type="EMBL" id="FOOG01000005">
    <property type="protein sequence ID" value="SFF66975.1"/>
    <property type="molecule type" value="Genomic_DNA"/>
</dbReference>
<keyword evidence="9" id="KW-0012">Acyltransferase</keyword>
<dbReference type="Proteomes" id="UP000198897">
    <property type="component" value="Unassembled WGS sequence"/>
</dbReference>
<dbReference type="OrthoDB" id="65129at2"/>
<feature type="transmembrane region" description="Helical" evidence="7">
    <location>
        <begin position="149"/>
        <end position="169"/>
    </location>
</feature>
<feature type="domain" description="Acyltransferase 3" evidence="8">
    <location>
        <begin position="11"/>
        <end position="328"/>
    </location>
</feature>
<evidence type="ECO:0000256" key="6">
    <source>
        <dbReference type="ARBA" id="ARBA00023136"/>
    </source>
</evidence>
<evidence type="ECO:0000256" key="4">
    <source>
        <dbReference type="ARBA" id="ARBA00022692"/>
    </source>
</evidence>
<keyword evidence="4 7" id="KW-0812">Transmembrane</keyword>
<comment type="subcellular location">
    <subcellularLocation>
        <location evidence="1">Cell membrane</location>
        <topology evidence="1">Multi-pass membrane protein</topology>
    </subcellularLocation>
</comment>
<keyword evidence="5 7" id="KW-1133">Transmembrane helix</keyword>
<accession>A0A1I2KJ09</accession>
<evidence type="ECO:0000313" key="10">
    <source>
        <dbReference type="Proteomes" id="UP000198897"/>
    </source>
</evidence>
<dbReference type="AlphaFoldDB" id="A0A1I2KJ09"/>
<dbReference type="GO" id="GO:0016413">
    <property type="term" value="F:O-acetyltransferase activity"/>
    <property type="evidence" value="ECO:0007669"/>
    <property type="project" value="TreeGrafter"/>
</dbReference>
<dbReference type="Pfam" id="PF01757">
    <property type="entry name" value="Acyl_transf_3"/>
    <property type="match status" value="1"/>
</dbReference>
<keyword evidence="3" id="KW-1003">Cell membrane</keyword>
<feature type="transmembrane region" description="Helical" evidence="7">
    <location>
        <begin position="189"/>
        <end position="206"/>
    </location>
</feature>
<feature type="transmembrane region" description="Helical" evidence="7">
    <location>
        <begin position="250"/>
        <end position="268"/>
    </location>
</feature>
<feature type="transmembrane region" description="Helical" evidence="7">
    <location>
        <begin position="9"/>
        <end position="29"/>
    </location>
</feature>
<feature type="transmembrane region" description="Helical" evidence="7">
    <location>
        <begin position="312"/>
        <end position="334"/>
    </location>
</feature>
<evidence type="ECO:0000256" key="2">
    <source>
        <dbReference type="ARBA" id="ARBA00007400"/>
    </source>
</evidence>
<gene>
    <name evidence="9" type="ORF">SAMN05216353_10517</name>
</gene>
<evidence type="ECO:0000259" key="8">
    <source>
        <dbReference type="Pfam" id="PF01757"/>
    </source>
</evidence>
<keyword evidence="10" id="KW-1185">Reference proteome</keyword>
<comment type="similarity">
    <text evidence="2">Belongs to the acyltransferase 3 family.</text>
</comment>
<sequence>MKKGFINEIFFIRFVACMCVVLIHSITMARSNLDVSASTTSVTYLINMSMMFATPVFVMISEFLLSYSYPDRLPKSFWKKRILYILVPYLVLAAIYSMYALGLDGLTWSAFSELFFKKTLLGAWHGYFVLIIFQFYALHFLLKKSFDRFPPLLVIGLALIINLMYLGFFNFKGTISGLEFMWEYYQLPFLGWFFYFTVAYYAGKHLDEFLYYLKKYRFWVIGGAVFAGLIPIYLRISGILTAVSSKRFDIIFYTFLVFCVLYLIAMKLNKVPKPVLWISSCSYSIYLLHPLFQYNAVGWFESMQLPSNLVVYISAFFALGVAGPIVMSYLFNLVPFGSLVTGRINMPNLGSSSSQKPAINKGKAS</sequence>
<reference evidence="10" key="1">
    <citation type="submission" date="2016-10" db="EMBL/GenBank/DDBJ databases">
        <authorList>
            <person name="Varghese N."/>
            <person name="Submissions S."/>
        </authorList>
    </citation>
    <scope>NUCLEOTIDE SEQUENCE [LARGE SCALE GENOMIC DNA]</scope>
    <source>
        <strain evidence="10">FP5</strain>
    </source>
</reference>
<feature type="transmembrane region" description="Helical" evidence="7">
    <location>
        <begin position="82"/>
        <end position="102"/>
    </location>
</feature>
<keyword evidence="9" id="KW-0808">Transferase</keyword>
<dbReference type="GO" id="GO:0009246">
    <property type="term" value="P:enterobacterial common antigen biosynthetic process"/>
    <property type="evidence" value="ECO:0007669"/>
    <property type="project" value="TreeGrafter"/>
</dbReference>
<keyword evidence="6 7" id="KW-0472">Membrane</keyword>
<dbReference type="PANTHER" id="PTHR40074">
    <property type="entry name" value="O-ACETYLTRANSFERASE WECH"/>
    <property type="match status" value="1"/>
</dbReference>
<organism evidence="9 10">
    <name type="scientific">Halobacillus alkaliphilus</name>
    <dbReference type="NCBI Taxonomy" id="396056"/>
    <lineage>
        <taxon>Bacteria</taxon>
        <taxon>Bacillati</taxon>
        <taxon>Bacillota</taxon>
        <taxon>Bacilli</taxon>
        <taxon>Bacillales</taxon>
        <taxon>Bacillaceae</taxon>
        <taxon>Halobacillus</taxon>
    </lineage>
</organism>
<feature type="transmembrane region" description="Helical" evidence="7">
    <location>
        <begin position="275"/>
        <end position="292"/>
    </location>
</feature>
<evidence type="ECO:0000256" key="5">
    <source>
        <dbReference type="ARBA" id="ARBA00022989"/>
    </source>
</evidence>
<evidence type="ECO:0000256" key="1">
    <source>
        <dbReference type="ARBA" id="ARBA00004651"/>
    </source>
</evidence>
<evidence type="ECO:0000313" key="9">
    <source>
        <dbReference type="EMBL" id="SFF66975.1"/>
    </source>
</evidence>
<proteinExistence type="inferred from homology"/>
<dbReference type="PANTHER" id="PTHR40074:SF2">
    <property type="entry name" value="O-ACETYLTRANSFERASE WECH"/>
    <property type="match status" value="1"/>
</dbReference>
<feature type="transmembrane region" description="Helical" evidence="7">
    <location>
        <begin position="122"/>
        <end position="142"/>
    </location>
</feature>
<dbReference type="RefSeq" id="WP_089750574.1">
    <property type="nucleotide sequence ID" value="NZ_FOOG01000005.1"/>
</dbReference>
<evidence type="ECO:0000256" key="3">
    <source>
        <dbReference type="ARBA" id="ARBA00022475"/>
    </source>
</evidence>
<evidence type="ECO:0000256" key="7">
    <source>
        <dbReference type="SAM" id="Phobius"/>
    </source>
</evidence>
<name>A0A1I2KJ09_9BACI</name>
<protein>
    <submittedName>
        <fullName evidence="9">Membrane-bound acyltransferase YfiQ, involved in biofilm formation</fullName>
    </submittedName>
</protein>